<evidence type="ECO:0000256" key="10">
    <source>
        <dbReference type="RuleBase" id="RU003423"/>
    </source>
</evidence>
<dbReference type="Proteomes" id="UP000193642">
    <property type="component" value="Unassembled WGS sequence"/>
</dbReference>
<dbReference type="Gene3D" id="4.10.320.10">
    <property type="entry name" value="E3-binding domain"/>
    <property type="match status" value="2"/>
</dbReference>
<evidence type="ECO:0000256" key="3">
    <source>
        <dbReference type="ARBA" id="ARBA00007317"/>
    </source>
</evidence>
<evidence type="ECO:0000256" key="11">
    <source>
        <dbReference type="SAM" id="MobiDB-lite"/>
    </source>
</evidence>
<evidence type="ECO:0000256" key="1">
    <source>
        <dbReference type="ARBA" id="ARBA00001938"/>
    </source>
</evidence>
<keyword evidence="7" id="KW-0496">Mitochondrion</keyword>
<dbReference type="Gene3D" id="2.40.50.100">
    <property type="match status" value="2"/>
</dbReference>
<accession>A0A1Y2CKA0</accession>
<dbReference type="FunFam" id="2.40.50.100:FF:000013">
    <property type="entry name" value="Dihydrolipoamide acetyltransferase component of pyruvate dehydrogenase complex"/>
    <property type="match status" value="2"/>
</dbReference>
<evidence type="ECO:0000259" key="12">
    <source>
        <dbReference type="PROSITE" id="PS50968"/>
    </source>
</evidence>
<dbReference type="InterPro" id="IPR000089">
    <property type="entry name" value="Biotin_lipoyl"/>
</dbReference>
<gene>
    <name evidence="14" type="ORF">BCR33DRAFT_678243</name>
</gene>
<comment type="subcellular location">
    <subcellularLocation>
        <location evidence="2">Mitochondrion matrix</location>
    </subcellularLocation>
</comment>
<dbReference type="InterPro" id="IPR011053">
    <property type="entry name" value="Single_hybrid_motif"/>
</dbReference>
<dbReference type="Pfam" id="PF00198">
    <property type="entry name" value="2-oxoacid_dh"/>
    <property type="match status" value="1"/>
</dbReference>
<feature type="region of interest" description="Disordered" evidence="11">
    <location>
        <begin position="375"/>
        <end position="421"/>
    </location>
</feature>
<dbReference type="InterPro" id="IPR036625">
    <property type="entry name" value="E3-bd_dom_sf"/>
</dbReference>
<dbReference type="PANTHER" id="PTHR43178:SF5">
    <property type="entry name" value="LIPOAMIDE ACYLTRANSFERASE COMPONENT OF BRANCHED-CHAIN ALPHA-KETO ACID DEHYDROGENASE COMPLEX, MITOCHONDRIAL"/>
    <property type="match status" value="1"/>
</dbReference>
<dbReference type="SUPFAM" id="SSF52777">
    <property type="entry name" value="CoA-dependent acyltransferases"/>
    <property type="match status" value="1"/>
</dbReference>
<name>A0A1Y2CKA0_9FUNG</name>
<dbReference type="InterPro" id="IPR023213">
    <property type="entry name" value="CAT-like_dom_sf"/>
</dbReference>
<dbReference type="Gene3D" id="3.30.559.10">
    <property type="entry name" value="Chloramphenicol acetyltransferase-like domain"/>
    <property type="match status" value="1"/>
</dbReference>
<dbReference type="InterPro" id="IPR004167">
    <property type="entry name" value="PSBD"/>
</dbReference>
<dbReference type="PROSITE" id="PS00189">
    <property type="entry name" value="LIPOYL"/>
    <property type="match status" value="2"/>
</dbReference>
<feature type="domain" description="Lipoyl-binding" evidence="12">
    <location>
        <begin position="174"/>
        <end position="249"/>
    </location>
</feature>
<dbReference type="GO" id="GO:0016407">
    <property type="term" value="F:acetyltransferase activity"/>
    <property type="evidence" value="ECO:0007669"/>
    <property type="project" value="TreeGrafter"/>
</dbReference>
<feature type="region of interest" description="Disordered" evidence="11">
    <location>
        <begin position="252"/>
        <end position="273"/>
    </location>
</feature>
<comment type="similarity">
    <text evidence="3 10">Belongs to the 2-oxoacid dehydrogenase family.</text>
</comment>
<keyword evidence="5 10" id="KW-0450">Lipoyl</keyword>
<evidence type="ECO:0000256" key="8">
    <source>
        <dbReference type="ARBA" id="ARBA00023315"/>
    </source>
</evidence>
<dbReference type="OrthoDB" id="15567at2759"/>
<dbReference type="PANTHER" id="PTHR43178">
    <property type="entry name" value="DIHYDROLIPOAMIDE ACETYLTRANSFERASE COMPONENT OF PYRUVATE DEHYDROGENASE COMPLEX"/>
    <property type="match status" value="1"/>
</dbReference>
<evidence type="ECO:0000256" key="6">
    <source>
        <dbReference type="ARBA" id="ARBA00022946"/>
    </source>
</evidence>
<dbReference type="InterPro" id="IPR050743">
    <property type="entry name" value="2-oxoacid_DH_E2_comp"/>
</dbReference>
<dbReference type="EMBL" id="MCGO01000014">
    <property type="protein sequence ID" value="ORY47441.1"/>
    <property type="molecule type" value="Genomic_DNA"/>
</dbReference>
<evidence type="ECO:0000313" key="14">
    <source>
        <dbReference type="EMBL" id="ORY47441.1"/>
    </source>
</evidence>
<dbReference type="SUPFAM" id="SSF47005">
    <property type="entry name" value="Peripheral subunit-binding domain of 2-oxo acid dehydrogenase complex"/>
    <property type="match status" value="2"/>
</dbReference>
<proteinExistence type="inferred from homology"/>
<comment type="catalytic activity">
    <reaction evidence="9">
        <text>N(6)-[(R)-dihydrolipoyl]-L-lysyl-[protein] + 2-methylpropanoyl-CoA = N(6)-[(R)-S(8)-2-methylpropanoyldihydrolipoyl]-L-lysyl-[protein] + CoA</text>
        <dbReference type="Rhea" id="RHEA:18865"/>
        <dbReference type="Rhea" id="RHEA-COMP:10475"/>
        <dbReference type="Rhea" id="RHEA-COMP:10497"/>
        <dbReference type="ChEBI" id="CHEBI:57287"/>
        <dbReference type="ChEBI" id="CHEBI:57338"/>
        <dbReference type="ChEBI" id="CHEBI:83100"/>
        <dbReference type="ChEBI" id="CHEBI:83142"/>
        <dbReference type="EC" id="2.3.1.168"/>
    </reaction>
    <physiologicalReaction direction="left-to-right" evidence="9">
        <dbReference type="Rhea" id="RHEA:18866"/>
    </physiologicalReaction>
</comment>
<evidence type="ECO:0000256" key="5">
    <source>
        <dbReference type="ARBA" id="ARBA00022823"/>
    </source>
</evidence>
<comment type="cofactor">
    <cofactor evidence="1 10">
        <name>(R)-lipoate</name>
        <dbReference type="ChEBI" id="CHEBI:83088"/>
    </cofactor>
</comment>
<dbReference type="InterPro" id="IPR003016">
    <property type="entry name" value="2-oxoA_DH_lipoyl-BS"/>
</dbReference>
<dbReference type="PROSITE" id="PS51826">
    <property type="entry name" value="PSBD"/>
    <property type="match status" value="2"/>
</dbReference>
<evidence type="ECO:0000313" key="15">
    <source>
        <dbReference type="Proteomes" id="UP000193642"/>
    </source>
</evidence>
<feature type="domain" description="Peripheral subunit-binding (PSBD)" evidence="13">
    <location>
        <begin position="283"/>
        <end position="320"/>
    </location>
</feature>
<keyword evidence="4 10" id="KW-0808">Transferase</keyword>
<evidence type="ECO:0000256" key="9">
    <source>
        <dbReference type="ARBA" id="ARBA00051775"/>
    </source>
</evidence>
<evidence type="ECO:0000256" key="2">
    <source>
        <dbReference type="ARBA" id="ARBA00004305"/>
    </source>
</evidence>
<dbReference type="SUPFAM" id="SSF51230">
    <property type="entry name" value="Single hybrid motif"/>
    <property type="match status" value="2"/>
</dbReference>
<feature type="non-terminal residue" evidence="14">
    <location>
        <position position="659"/>
    </location>
</feature>
<dbReference type="STRING" id="329046.A0A1Y2CKA0"/>
<dbReference type="FunFam" id="3.30.559.10:FF:000007">
    <property type="entry name" value="Dihydrolipoamide acetyltransferase component of pyruvate dehydrogenase complex"/>
    <property type="match status" value="1"/>
</dbReference>
<evidence type="ECO:0000259" key="13">
    <source>
        <dbReference type="PROSITE" id="PS51826"/>
    </source>
</evidence>
<dbReference type="InterPro" id="IPR001078">
    <property type="entry name" value="2-oxoacid_DH_actylTfrase"/>
</dbReference>
<organism evidence="14 15">
    <name type="scientific">Rhizoclosmatium globosum</name>
    <dbReference type="NCBI Taxonomy" id="329046"/>
    <lineage>
        <taxon>Eukaryota</taxon>
        <taxon>Fungi</taxon>
        <taxon>Fungi incertae sedis</taxon>
        <taxon>Chytridiomycota</taxon>
        <taxon>Chytridiomycota incertae sedis</taxon>
        <taxon>Chytridiomycetes</taxon>
        <taxon>Chytridiales</taxon>
        <taxon>Chytriomycetaceae</taxon>
        <taxon>Rhizoclosmatium</taxon>
    </lineage>
</organism>
<feature type="compositionally biased region" description="Low complexity" evidence="11">
    <location>
        <begin position="253"/>
        <end position="272"/>
    </location>
</feature>
<dbReference type="Pfam" id="PF02817">
    <property type="entry name" value="E3_binding"/>
    <property type="match status" value="2"/>
</dbReference>
<dbReference type="GO" id="GO:0045333">
    <property type="term" value="P:cellular respiration"/>
    <property type="evidence" value="ECO:0007669"/>
    <property type="project" value="UniProtKB-ARBA"/>
</dbReference>
<dbReference type="GO" id="GO:0005759">
    <property type="term" value="C:mitochondrial matrix"/>
    <property type="evidence" value="ECO:0007669"/>
    <property type="project" value="UniProtKB-SubCell"/>
</dbReference>
<dbReference type="GO" id="GO:0031405">
    <property type="term" value="F:lipoic acid binding"/>
    <property type="evidence" value="ECO:0007669"/>
    <property type="project" value="TreeGrafter"/>
</dbReference>
<feature type="compositionally biased region" description="Low complexity" evidence="11">
    <location>
        <begin position="379"/>
        <end position="421"/>
    </location>
</feature>
<dbReference type="PROSITE" id="PS50968">
    <property type="entry name" value="BIOTINYL_LIPOYL"/>
    <property type="match status" value="2"/>
</dbReference>
<dbReference type="GO" id="GO:0005829">
    <property type="term" value="C:cytosol"/>
    <property type="evidence" value="ECO:0007669"/>
    <property type="project" value="UniProtKB-ARBA"/>
</dbReference>
<dbReference type="AlphaFoldDB" id="A0A1Y2CKA0"/>
<sequence>MLPITRIAGLARRASSLALKGPSKRGMILPLSSMAFAPATQPSFQRLATPARCFHSSQPTHKKVPFLLADIGEGITECEVIQWFVKEGDRIEQFTKICEVQSDKASVEITSRYDGVVGKLYYQKGDMARVGAPLVDIETEEEGGAAVVEAPAPVKAAPAPAAAKPVSVPGGKKKVPFLLADIGEGITECELIQWFVKEGDQIEQFTKICEVQSDKASVEITSRYDGVVGKLYYKQGDMARVGTPLVDIEMEDASSSAVSESAAESSTTPVASEPEVVNHGEIFATPGVHRVARENGVNLAHVKGTGKNGRITNEDVLNFKANALSSPTTGKGAAGAKADVLATPAVRHFAKEQGVDLSLVKGTGKEGRITKEDVLAFKSQPAPTPSTVAPTPQPSAKPATTTPPSQSQPQASPSATQQSPQETIKPLTAIQKAMFKQMTKSLAIPHFGYADTVHLDAAISFRNALNKHLAGSPYKGVSKVTFMPIFMKALSLALVEYPLLNAKVLEDGTDVKLVYRGAHNIGVAMDTNVGLIVPNVKNVQDKSILDIAVELDRLKEAAKKGLSTADLAGGTITLSNIGTIGGNWMHPVCVTSEVCIGALGKTERVPRFEVVNGVETVVGKSLMPVSWNADHRVVDGATMARFVQVWKKYLENPELIGAV</sequence>
<comment type="caution">
    <text evidence="14">The sequence shown here is derived from an EMBL/GenBank/DDBJ whole genome shotgun (WGS) entry which is preliminary data.</text>
</comment>
<keyword evidence="8 10" id="KW-0012">Acyltransferase</keyword>
<evidence type="ECO:0000256" key="4">
    <source>
        <dbReference type="ARBA" id="ARBA00022679"/>
    </source>
</evidence>
<dbReference type="EC" id="2.3.1.-" evidence="10"/>
<dbReference type="FunFam" id="4.10.320.10:FF:000002">
    <property type="entry name" value="Dihydrolipoamide acetyltransferase component of pyruvate dehydrogenase complex"/>
    <property type="match status" value="1"/>
</dbReference>
<dbReference type="CDD" id="cd06849">
    <property type="entry name" value="lipoyl_domain"/>
    <property type="match status" value="2"/>
</dbReference>
<protein>
    <recommendedName>
        <fullName evidence="10">Dihydrolipoamide acetyltransferase component of pyruvate dehydrogenase complex</fullName>
        <ecNumber evidence="10">2.3.1.-</ecNumber>
    </recommendedName>
</protein>
<feature type="domain" description="Lipoyl-binding" evidence="12">
    <location>
        <begin position="63"/>
        <end position="138"/>
    </location>
</feature>
<dbReference type="GO" id="GO:0043754">
    <property type="term" value="F:dihydrolipoamide branched chain acyltransferase activity"/>
    <property type="evidence" value="ECO:0007669"/>
    <property type="project" value="UniProtKB-EC"/>
</dbReference>
<reference evidence="14 15" key="1">
    <citation type="submission" date="2016-07" db="EMBL/GenBank/DDBJ databases">
        <title>Pervasive Adenine N6-methylation of Active Genes in Fungi.</title>
        <authorList>
            <consortium name="DOE Joint Genome Institute"/>
            <person name="Mondo S.J."/>
            <person name="Dannebaum R.O."/>
            <person name="Kuo R.C."/>
            <person name="Labutti K."/>
            <person name="Haridas S."/>
            <person name="Kuo A."/>
            <person name="Salamov A."/>
            <person name="Ahrendt S.R."/>
            <person name="Lipzen A."/>
            <person name="Sullivan W."/>
            <person name="Andreopoulos W.B."/>
            <person name="Clum A."/>
            <person name="Lindquist E."/>
            <person name="Daum C."/>
            <person name="Ramamoorthy G.K."/>
            <person name="Gryganskyi A."/>
            <person name="Culley D."/>
            <person name="Magnuson J.K."/>
            <person name="James T.Y."/>
            <person name="O'Malley M.A."/>
            <person name="Stajich J.E."/>
            <person name="Spatafora J.W."/>
            <person name="Visel A."/>
            <person name="Grigoriev I.V."/>
        </authorList>
    </citation>
    <scope>NUCLEOTIDE SEQUENCE [LARGE SCALE GENOMIC DNA]</scope>
    <source>
        <strain evidence="14 15">JEL800</strain>
    </source>
</reference>
<keyword evidence="6" id="KW-0809">Transit peptide</keyword>
<dbReference type="Pfam" id="PF00364">
    <property type="entry name" value="Biotin_lipoyl"/>
    <property type="match status" value="2"/>
</dbReference>
<feature type="domain" description="Peripheral subunit-binding (PSBD)" evidence="13">
    <location>
        <begin position="341"/>
        <end position="378"/>
    </location>
</feature>
<keyword evidence="15" id="KW-1185">Reference proteome</keyword>
<evidence type="ECO:0000256" key="7">
    <source>
        <dbReference type="ARBA" id="ARBA00023128"/>
    </source>
</evidence>